<dbReference type="Proteomes" id="UP000326759">
    <property type="component" value="Unassembled WGS sequence"/>
</dbReference>
<feature type="non-terminal residue" evidence="1">
    <location>
        <position position="121"/>
    </location>
</feature>
<proteinExistence type="predicted"/>
<evidence type="ECO:0000313" key="1">
    <source>
        <dbReference type="EMBL" id="KAB7498293.1"/>
    </source>
</evidence>
<evidence type="ECO:0000313" key="2">
    <source>
        <dbReference type="Proteomes" id="UP000326759"/>
    </source>
</evidence>
<dbReference type="AlphaFoldDB" id="A0A5N5SVP2"/>
<accession>A0A5N5SVP2</accession>
<protein>
    <submittedName>
        <fullName evidence="1">Uncharacterized protein</fullName>
    </submittedName>
</protein>
<dbReference type="EMBL" id="SEYY01019396">
    <property type="protein sequence ID" value="KAB7498293.1"/>
    <property type="molecule type" value="Genomic_DNA"/>
</dbReference>
<sequence>MNEIEINVTDFNFVNVKEEQLENEETVDENCNQFTVEKEVMVDAEELVIKQEEIELSDIFLESDSDCSVKSHTDFTEVKEKDSLNDILTSTSTQMIDNEIHPFDNCASSGRVPIREKQKNF</sequence>
<organism evidence="1 2">
    <name type="scientific">Armadillidium nasatum</name>
    <dbReference type="NCBI Taxonomy" id="96803"/>
    <lineage>
        <taxon>Eukaryota</taxon>
        <taxon>Metazoa</taxon>
        <taxon>Ecdysozoa</taxon>
        <taxon>Arthropoda</taxon>
        <taxon>Crustacea</taxon>
        <taxon>Multicrustacea</taxon>
        <taxon>Malacostraca</taxon>
        <taxon>Eumalacostraca</taxon>
        <taxon>Peracarida</taxon>
        <taxon>Isopoda</taxon>
        <taxon>Oniscidea</taxon>
        <taxon>Crinocheta</taxon>
        <taxon>Armadillidiidae</taxon>
        <taxon>Armadillidium</taxon>
    </lineage>
</organism>
<comment type="caution">
    <text evidence="1">The sequence shown here is derived from an EMBL/GenBank/DDBJ whole genome shotgun (WGS) entry which is preliminary data.</text>
</comment>
<gene>
    <name evidence="1" type="ORF">Anas_09168</name>
</gene>
<keyword evidence="2" id="KW-1185">Reference proteome</keyword>
<reference evidence="1 2" key="1">
    <citation type="journal article" date="2019" name="PLoS Biol.">
        <title>Sex chromosomes control vertical transmission of feminizing Wolbachia symbionts in an isopod.</title>
        <authorList>
            <person name="Becking T."/>
            <person name="Chebbi M.A."/>
            <person name="Giraud I."/>
            <person name="Moumen B."/>
            <person name="Laverre T."/>
            <person name="Caubet Y."/>
            <person name="Peccoud J."/>
            <person name="Gilbert C."/>
            <person name="Cordaux R."/>
        </authorList>
    </citation>
    <scope>NUCLEOTIDE SEQUENCE [LARGE SCALE GENOMIC DNA]</scope>
    <source>
        <strain evidence="1">ANa2</strain>
        <tissue evidence="1">Whole body excluding digestive tract and cuticle</tissue>
    </source>
</reference>
<name>A0A5N5SVP2_9CRUS</name>